<dbReference type="PANTHER" id="PTHR47926">
    <property type="entry name" value="PENTATRICOPEPTIDE REPEAT-CONTAINING PROTEIN"/>
    <property type="match status" value="1"/>
</dbReference>
<evidence type="ECO:0000256" key="2">
    <source>
        <dbReference type="PROSITE-ProRule" id="PRU00708"/>
    </source>
</evidence>
<gene>
    <name evidence="4" type="ORF">Taro_027956</name>
</gene>
<accession>A0A843VH73</accession>
<dbReference type="Pfam" id="PF13041">
    <property type="entry name" value="PPR_2"/>
    <property type="match status" value="3"/>
</dbReference>
<dbReference type="Pfam" id="PF20431">
    <property type="entry name" value="E_motif"/>
    <property type="match status" value="1"/>
</dbReference>
<feature type="repeat" description="PPR" evidence="2">
    <location>
        <begin position="324"/>
        <end position="354"/>
    </location>
</feature>
<feature type="region of interest" description="Disordered" evidence="3">
    <location>
        <begin position="798"/>
        <end position="820"/>
    </location>
</feature>
<evidence type="ECO:0000313" key="5">
    <source>
        <dbReference type="Proteomes" id="UP000652761"/>
    </source>
</evidence>
<dbReference type="InterPro" id="IPR002885">
    <property type="entry name" value="PPR_rpt"/>
</dbReference>
<name>A0A843VH73_COLES</name>
<dbReference type="InterPro" id="IPR046960">
    <property type="entry name" value="PPR_At4g14850-like_plant"/>
</dbReference>
<dbReference type="GO" id="GO:0003723">
    <property type="term" value="F:RNA binding"/>
    <property type="evidence" value="ECO:0007669"/>
    <property type="project" value="InterPro"/>
</dbReference>
<dbReference type="EMBL" id="NMUH01001778">
    <property type="protein sequence ID" value="MQL95295.1"/>
    <property type="molecule type" value="Genomic_DNA"/>
</dbReference>
<dbReference type="AlphaFoldDB" id="A0A843VH73"/>
<dbReference type="Gene3D" id="1.25.40.10">
    <property type="entry name" value="Tetratricopeptide repeat domain"/>
    <property type="match status" value="5"/>
</dbReference>
<evidence type="ECO:0000256" key="3">
    <source>
        <dbReference type="SAM" id="MobiDB-lite"/>
    </source>
</evidence>
<feature type="repeat" description="PPR" evidence="2">
    <location>
        <begin position="456"/>
        <end position="490"/>
    </location>
</feature>
<dbReference type="FunFam" id="1.25.40.10:FF:000090">
    <property type="entry name" value="Pentatricopeptide repeat-containing protein, chloroplastic"/>
    <property type="match status" value="1"/>
</dbReference>
<dbReference type="Pfam" id="PF01535">
    <property type="entry name" value="PPR"/>
    <property type="match status" value="2"/>
</dbReference>
<dbReference type="PANTHER" id="PTHR47926:SF528">
    <property type="entry name" value="PENTATRICOPEPTIDE REPEAT-CONTAINING PROTEIN"/>
    <property type="match status" value="1"/>
</dbReference>
<comment type="caution">
    <text evidence="4">The sequence shown here is derived from an EMBL/GenBank/DDBJ whole genome shotgun (WGS) entry which is preliminary data.</text>
</comment>
<keyword evidence="5" id="KW-1185">Reference proteome</keyword>
<dbReference type="GO" id="GO:0009451">
    <property type="term" value="P:RNA modification"/>
    <property type="evidence" value="ECO:0007669"/>
    <property type="project" value="InterPro"/>
</dbReference>
<dbReference type="InterPro" id="IPR046848">
    <property type="entry name" value="E_motif"/>
</dbReference>
<sequence length="820" mass="91637">MFLGTIRRPDKAAAHRQLRFRVSIMVFAVVAVNRVTPPVLYHRTDEKLHTLRRLHAFAETLCSLLERCSSMRELKRLHARVVTGGLVGDAFLVGKIIAFCAVSAAGDIGYAQAVFDRAPNRNRFMWNSLIRGFTISRYPRKALSLHRQMLGSGLLPNEFSLPFVLKCCASELAFEEMLLIHALVFKLGYAAQVFVQNSLLNSFMACGSTGLAQRLFNEMPQKSVVSWNSMIDGYCQSGNMDAAFCLFRDMMHSGLEPDKFTLVSLLSICSQTRYLKLGRLMHHRIQVSGVDSDVILGNALLDMYAKCGDLSSAHICFNHMPERDVITWTTMVSALANNRQVELSRSWFDQMPERNVVSWNAMISCYVQCGQCHEALDVYRQMQSFNVEPDEATLTSVLSACSQLGDLITGKKIHEYVCLRSPTPSITLCNSLVDMYAKCGLVDMALDFFNTMPRKDVVSWNVIIGALAIHGRAMEAINIFREMIAEGIHPDGFTFVGLLSACSHGGFLEVGQNLFKAMSDVYRVPLEIEHYACMVDLLGRGGQLLAAVELINSMPVRPDIVIWGALLGGCRIHGNLKIIKQVLKQVLESASDSGGLYVLLSNAYGEACKREDMQKVRKLMEQRGITKDWATSSLEINGQLYEFMVDNKITGDIYFFLDCLTDHMKSNSFLAKKSFSGYHQLPDFHADWCCWNLGELNLVLCRGYQSDLRELFECSLIIEAYLEYIHALGVKLDQGELKSLLIEALDSPTLHVDAVRIKGRDKVWSHAVLMLLQPGMVDKLQGGPLLILPTPYWPPSPVFSSSHASTPSKKSGKGRPNNLD</sequence>
<keyword evidence="1" id="KW-0677">Repeat</keyword>
<dbReference type="Proteomes" id="UP000652761">
    <property type="component" value="Unassembled WGS sequence"/>
</dbReference>
<feature type="repeat" description="PPR" evidence="2">
    <location>
        <begin position="355"/>
        <end position="389"/>
    </location>
</feature>
<feature type="repeat" description="PPR" evidence="2">
    <location>
        <begin position="223"/>
        <end position="257"/>
    </location>
</feature>
<evidence type="ECO:0000313" key="4">
    <source>
        <dbReference type="EMBL" id="MQL95295.1"/>
    </source>
</evidence>
<dbReference type="PROSITE" id="PS51375">
    <property type="entry name" value="PPR"/>
    <property type="match status" value="6"/>
</dbReference>
<feature type="repeat" description="PPR" evidence="2">
    <location>
        <begin position="122"/>
        <end position="156"/>
    </location>
</feature>
<dbReference type="FunFam" id="1.25.40.10:FF:000348">
    <property type="entry name" value="Pentatricopeptide repeat-containing protein chloroplastic"/>
    <property type="match status" value="1"/>
</dbReference>
<evidence type="ECO:0000256" key="1">
    <source>
        <dbReference type="ARBA" id="ARBA00022737"/>
    </source>
</evidence>
<feature type="compositionally biased region" description="Low complexity" evidence="3">
    <location>
        <begin position="800"/>
        <end position="809"/>
    </location>
</feature>
<feature type="repeat" description="PPR" evidence="2">
    <location>
        <begin position="425"/>
        <end position="455"/>
    </location>
</feature>
<dbReference type="OrthoDB" id="185373at2759"/>
<protein>
    <recommendedName>
        <fullName evidence="6">Pentatricopeptide repeat-containing protein</fullName>
    </recommendedName>
</protein>
<dbReference type="FunFam" id="1.25.40.10:FF:000470">
    <property type="entry name" value="Pentatricopeptide repeat-containing protein At5g66520"/>
    <property type="match status" value="1"/>
</dbReference>
<dbReference type="InterPro" id="IPR011990">
    <property type="entry name" value="TPR-like_helical_dom_sf"/>
</dbReference>
<reference evidence="4" key="1">
    <citation type="submission" date="2017-07" db="EMBL/GenBank/DDBJ databases">
        <title>Taro Niue Genome Assembly and Annotation.</title>
        <authorList>
            <person name="Atibalentja N."/>
            <person name="Keating K."/>
            <person name="Fields C.J."/>
        </authorList>
    </citation>
    <scope>NUCLEOTIDE SEQUENCE</scope>
    <source>
        <strain evidence="4">Niue_2</strain>
        <tissue evidence="4">Leaf</tissue>
    </source>
</reference>
<evidence type="ECO:0008006" key="6">
    <source>
        <dbReference type="Google" id="ProtNLM"/>
    </source>
</evidence>
<proteinExistence type="predicted"/>
<dbReference type="NCBIfam" id="TIGR00756">
    <property type="entry name" value="PPR"/>
    <property type="match status" value="6"/>
</dbReference>
<organism evidence="4 5">
    <name type="scientific">Colocasia esculenta</name>
    <name type="common">Wild taro</name>
    <name type="synonym">Arum esculentum</name>
    <dbReference type="NCBI Taxonomy" id="4460"/>
    <lineage>
        <taxon>Eukaryota</taxon>
        <taxon>Viridiplantae</taxon>
        <taxon>Streptophyta</taxon>
        <taxon>Embryophyta</taxon>
        <taxon>Tracheophyta</taxon>
        <taxon>Spermatophyta</taxon>
        <taxon>Magnoliopsida</taxon>
        <taxon>Liliopsida</taxon>
        <taxon>Araceae</taxon>
        <taxon>Aroideae</taxon>
        <taxon>Colocasieae</taxon>
        <taxon>Colocasia</taxon>
    </lineage>
</organism>